<dbReference type="KEGG" id="mhl:MHLP_02935"/>
<evidence type="ECO:0008006" key="4">
    <source>
        <dbReference type="Google" id="ProtNLM"/>
    </source>
</evidence>
<name>I7C6L7_MYCHA</name>
<evidence type="ECO:0000256" key="1">
    <source>
        <dbReference type="SAM" id="SignalP"/>
    </source>
</evidence>
<evidence type="ECO:0000313" key="2">
    <source>
        <dbReference type="EMBL" id="AFO52167.1"/>
    </source>
</evidence>
<reference evidence="2 3" key="1">
    <citation type="journal article" date="2012" name="J. Bacteriol.">
        <title>Genome Sequence of "Candidatus Mycoplasma haemolamae" Strain Purdue, a Red Blood Cell Pathogen of Alpacas (Vicugna pacos) and Llamas (Lama glama).</title>
        <authorList>
            <person name="Guimaraes A.M."/>
            <person name="Toth B."/>
            <person name="Santos A.P."/>
            <person name="do Nascimento N.C."/>
            <person name="Kritchevsky J.E."/>
            <person name="Messick J.B."/>
        </authorList>
    </citation>
    <scope>NUCLEOTIDE SEQUENCE [LARGE SCALE GENOMIC DNA]</scope>
    <source>
        <strain evidence="2 3">Purdue</strain>
    </source>
</reference>
<proteinExistence type="predicted"/>
<protein>
    <recommendedName>
        <fullName evidence="4">Lipoprotein</fullName>
    </recommendedName>
</protein>
<organism evidence="2 3">
    <name type="scientific">Mycoplasma haematolamae (strain Purdue)</name>
    <dbReference type="NCBI Taxonomy" id="1212765"/>
    <lineage>
        <taxon>Bacteria</taxon>
        <taxon>Bacillati</taxon>
        <taxon>Mycoplasmatota</taxon>
        <taxon>Mollicutes</taxon>
        <taxon>Mycoplasmataceae</taxon>
        <taxon>Mycoplasma</taxon>
    </lineage>
</organism>
<reference evidence="3" key="2">
    <citation type="submission" date="2012-07" db="EMBL/GenBank/DDBJ databases">
        <title>Complete genome sequence of 'Candidatus Mycoplasma haemolamae'.</title>
        <authorList>
            <person name="Guimaraes A.M.S."/>
            <person name="Toth B."/>
            <person name="Santos A.P."/>
            <person name="Nascimento N.C."/>
            <person name="Sojka J.E."/>
            <person name="Messick J.B."/>
        </authorList>
    </citation>
    <scope>NUCLEOTIDE SEQUENCE [LARGE SCALE GENOMIC DNA]</scope>
    <source>
        <strain evidence="3">Purdue</strain>
    </source>
</reference>
<gene>
    <name evidence="2" type="ordered locus">MHLP_02935</name>
</gene>
<dbReference type="Proteomes" id="UP000006502">
    <property type="component" value="Chromosome"/>
</dbReference>
<sequence>MIVANKVLTALSCCTAVGAGPYGVAMVSSNAVSAPPAQGRQSFGETCLLDAKTCAILAEDTEPGEDTEEGDVYSETSDEDFCGWGFEFLKEMNTWKKCIGLDKEEQ</sequence>
<keyword evidence="1" id="KW-0732">Signal</keyword>
<dbReference type="AlphaFoldDB" id="I7C6L7"/>
<dbReference type="OrthoDB" id="399265at2"/>
<feature type="chain" id="PRO_5003708102" description="Lipoprotein" evidence="1">
    <location>
        <begin position="20"/>
        <end position="106"/>
    </location>
</feature>
<dbReference type="STRING" id="1212765.MHLP_02935"/>
<dbReference type="EMBL" id="CP003731">
    <property type="protein sequence ID" value="AFO52167.1"/>
    <property type="molecule type" value="Genomic_DNA"/>
</dbReference>
<keyword evidence="3" id="KW-1185">Reference proteome</keyword>
<dbReference type="PATRIC" id="fig|1212765.3.peg.661"/>
<dbReference type="HOGENOM" id="CLU_159943_0_0_14"/>
<accession>I7C6L7</accession>
<evidence type="ECO:0000313" key="3">
    <source>
        <dbReference type="Proteomes" id="UP000006502"/>
    </source>
</evidence>
<feature type="signal peptide" evidence="1">
    <location>
        <begin position="1"/>
        <end position="19"/>
    </location>
</feature>